<evidence type="ECO:0000313" key="2">
    <source>
        <dbReference type="Proteomes" id="UP000595278"/>
    </source>
</evidence>
<dbReference type="AlphaFoldDB" id="A0A974NCR4"/>
<proteinExistence type="predicted"/>
<protein>
    <submittedName>
        <fullName evidence="1">Uncharacterized protein</fullName>
    </submittedName>
</protein>
<name>A0A974NCR4_9GAMM</name>
<sequence length="118" mass="13936">MLDILSKLKNTFKKNNSYQTNLQRELPKQEMPVNDEMRIKQKVILTIKQIREDYPVSVRQRKNVYHYLNKKLGLDIAMYDYDDTGENTILSLDPSGTQQGEYNYIVEKYATALKNKKD</sequence>
<dbReference type="RefSeq" id="WP_201090239.1">
    <property type="nucleotide sequence ID" value="NZ_CP067393.1"/>
</dbReference>
<dbReference type="KEGG" id="eaz:JHT90_07840"/>
<evidence type="ECO:0000313" key="1">
    <source>
        <dbReference type="EMBL" id="QQP84341.1"/>
    </source>
</evidence>
<accession>A0A974NCR4</accession>
<dbReference type="EMBL" id="CP067393">
    <property type="protein sequence ID" value="QQP84341.1"/>
    <property type="molecule type" value="Genomic_DNA"/>
</dbReference>
<dbReference type="Proteomes" id="UP000595278">
    <property type="component" value="Chromosome"/>
</dbReference>
<keyword evidence="2" id="KW-1185">Reference proteome</keyword>
<gene>
    <name evidence="1" type="ORF">JHT90_07840</name>
</gene>
<reference evidence="1 2" key="1">
    <citation type="submission" date="2021-01" db="EMBL/GenBank/DDBJ databases">
        <title>Entomomonas sp. F2A isolated from a house cricket (Acheta domesticus).</title>
        <authorList>
            <person name="Spergser J."/>
            <person name="Busse H.-J."/>
        </authorList>
    </citation>
    <scope>NUCLEOTIDE SEQUENCE [LARGE SCALE GENOMIC DNA]</scope>
    <source>
        <strain evidence="1 2">F2A</strain>
    </source>
</reference>
<organism evidence="1 2">
    <name type="scientific">Entomomonas asaccharolytica</name>
    <dbReference type="NCBI Taxonomy" id="2785331"/>
    <lineage>
        <taxon>Bacteria</taxon>
        <taxon>Pseudomonadati</taxon>
        <taxon>Pseudomonadota</taxon>
        <taxon>Gammaproteobacteria</taxon>
        <taxon>Pseudomonadales</taxon>
        <taxon>Pseudomonadaceae</taxon>
        <taxon>Entomomonas</taxon>
    </lineage>
</organism>